<sequence length="680" mass="76697">MRPEVWCDVCCNLSLEIAREAELTPDFNHRHQDSGYHASRFETGYQIDCECLFIKESKSSGCEFCKFLAEVIDTFIPNQTSHGDWMLLCLREDSTFIYFNPSNPDNIRGRTNFQGVVYIYRPIDSVSAQSGSAYAHIPVLPDLKPPYSKESFNYLKTCLKICTETHDLCKQNLSSPPKRLLHVGVHGDSSARLYETPDDFREPYVALSYCWGKSNVLKTESSNIQSLIQGFSLEQVPAAVQDAAYVTQKLGLQYLWVDALCIIQDSKEDWDEQSAKMCSIYENAYLTIIASSSDAANVSFLKHGARPMTFQYRVPDKPGIILAARTECKNGHHFDSSAGIGNPVVPDPTMSRGWTLQESILPTRAISYSTDELQWHCRSTRSCECRGKANDQQMASILPGQSQLETLRQWDRLVRIYTQRQLTYPEDKFPAISGISQLIHKRTGWRYLAGLWEDHLICQLLWERHSFHPFVEDTDTSMPSKYRAPSFSWASVECPVITFTTSLNAPEEDETWYEDARLVDSEILLSGVDTFGRVKSGSSLTMEGRLMQDVELHGPTEDGYATYQVLLGGRDLTFEADIQLGTFCFIGSNGLPQRSARRSARRADYGLIELESGTTVSVFLLAHARNADGTGTQHFLFLGVSPSDHNAYERLGVLMVGCNPQEGYSWLDFGDIPVQRIMIL</sequence>
<evidence type="ECO:0000313" key="1">
    <source>
        <dbReference type="EMBL" id="KAI4862338.1"/>
    </source>
</evidence>
<dbReference type="EMBL" id="MU393528">
    <property type="protein sequence ID" value="KAI4862338.1"/>
    <property type="molecule type" value="Genomic_DNA"/>
</dbReference>
<organism evidence="1 2">
    <name type="scientific">Hypoxylon rubiginosum</name>
    <dbReference type="NCBI Taxonomy" id="110542"/>
    <lineage>
        <taxon>Eukaryota</taxon>
        <taxon>Fungi</taxon>
        <taxon>Dikarya</taxon>
        <taxon>Ascomycota</taxon>
        <taxon>Pezizomycotina</taxon>
        <taxon>Sordariomycetes</taxon>
        <taxon>Xylariomycetidae</taxon>
        <taxon>Xylariales</taxon>
        <taxon>Hypoxylaceae</taxon>
        <taxon>Hypoxylon</taxon>
    </lineage>
</organism>
<gene>
    <name evidence="1" type="ORF">F4820DRAFT_26171</name>
</gene>
<protein>
    <submittedName>
        <fullName evidence="1">HET-domain-containing protein</fullName>
    </submittedName>
</protein>
<dbReference type="Proteomes" id="UP001497700">
    <property type="component" value="Unassembled WGS sequence"/>
</dbReference>
<evidence type="ECO:0000313" key="2">
    <source>
        <dbReference type="Proteomes" id="UP001497700"/>
    </source>
</evidence>
<comment type="caution">
    <text evidence="1">The sequence shown here is derived from an EMBL/GenBank/DDBJ whole genome shotgun (WGS) entry which is preliminary data.</text>
</comment>
<proteinExistence type="predicted"/>
<accession>A0ACB9YT28</accession>
<reference evidence="1 2" key="1">
    <citation type="journal article" date="2022" name="New Phytol.">
        <title>Ecological generalism drives hyperdiversity of secondary metabolite gene clusters in xylarialean endophytes.</title>
        <authorList>
            <person name="Franco M.E.E."/>
            <person name="Wisecaver J.H."/>
            <person name="Arnold A.E."/>
            <person name="Ju Y.M."/>
            <person name="Slot J.C."/>
            <person name="Ahrendt S."/>
            <person name="Moore L.P."/>
            <person name="Eastman K.E."/>
            <person name="Scott K."/>
            <person name="Konkel Z."/>
            <person name="Mondo S.J."/>
            <person name="Kuo A."/>
            <person name="Hayes R.D."/>
            <person name="Haridas S."/>
            <person name="Andreopoulos B."/>
            <person name="Riley R."/>
            <person name="LaButti K."/>
            <person name="Pangilinan J."/>
            <person name="Lipzen A."/>
            <person name="Amirebrahimi M."/>
            <person name="Yan J."/>
            <person name="Adam C."/>
            <person name="Keymanesh K."/>
            <person name="Ng V."/>
            <person name="Louie K."/>
            <person name="Northen T."/>
            <person name="Drula E."/>
            <person name="Henrissat B."/>
            <person name="Hsieh H.M."/>
            <person name="Youens-Clark K."/>
            <person name="Lutzoni F."/>
            <person name="Miadlikowska J."/>
            <person name="Eastwood D.C."/>
            <person name="Hamelin R.C."/>
            <person name="Grigoriev I.V."/>
            <person name="U'Ren J.M."/>
        </authorList>
    </citation>
    <scope>NUCLEOTIDE SEQUENCE [LARGE SCALE GENOMIC DNA]</scope>
    <source>
        <strain evidence="1 2">CBS 119005</strain>
    </source>
</reference>
<keyword evidence="2" id="KW-1185">Reference proteome</keyword>
<name>A0ACB9YT28_9PEZI</name>